<dbReference type="AlphaFoldDB" id="A0A445N3B3"/>
<dbReference type="EMBL" id="OJIN01000230">
    <property type="protein sequence ID" value="SPD76181.1"/>
    <property type="molecule type" value="Genomic_DNA"/>
</dbReference>
<proteinExistence type="predicted"/>
<protein>
    <submittedName>
        <fullName evidence="1">Uncharacterized protein</fullName>
    </submittedName>
</protein>
<organism evidence="1">
    <name type="scientific">uncultured Desulfobacterium sp</name>
    <dbReference type="NCBI Taxonomy" id="201089"/>
    <lineage>
        <taxon>Bacteria</taxon>
        <taxon>Pseudomonadati</taxon>
        <taxon>Thermodesulfobacteriota</taxon>
        <taxon>Desulfobacteria</taxon>
        <taxon>Desulfobacterales</taxon>
        <taxon>Desulfobacteriaceae</taxon>
        <taxon>Desulfobacterium</taxon>
        <taxon>environmental samples</taxon>
    </lineage>
</organism>
<sequence length="90" mass="10316">MKRRIISPMLLQRPRYPEKCPNRQRRLSLKRALSFEAVRIKLRANAAVVWNDLKICALSKQTPTPCPIAPGLSEKLTTKFMPGGAEWRSK</sequence>
<reference evidence="1" key="1">
    <citation type="submission" date="2018-01" db="EMBL/GenBank/DDBJ databases">
        <authorList>
            <person name="Regsiter A."/>
            <person name="William W."/>
        </authorList>
    </citation>
    <scope>NUCLEOTIDE SEQUENCE</scope>
    <source>
        <strain evidence="1">TRIP AH-1</strain>
    </source>
</reference>
<name>A0A445N3B3_9BACT</name>
<evidence type="ECO:0000313" key="1">
    <source>
        <dbReference type="EMBL" id="SPD76181.1"/>
    </source>
</evidence>
<accession>A0A445N3B3</accession>
<gene>
    <name evidence="1" type="ORF">PITCH_A840067</name>
</gene>